<dbReference type="Pfam" id="PF00436">
    <property type="entry name" value="SSB"/>
    <property type="match status" value="1"/>
</dbReference>
<dbReference type="InterPro" id="IPR012340">
    <property type="entry name" value="NA-bd_OB-fold"/>
</dbReference>
<reference evidence="4 5" key="2">
    <citation type="submission" date="2014-07" db="EMBL/GenBank/DDBJ databases">
        <title>Bifidobacterium longum genome.</title>
        <authorList>
            <person name="Yuan J."/>
            <person name="Wei X."/>
            <person name="Li H."/>
            <person name="Liu W."/>
            <person name="Wang X."/>
        </authorList>
    </citation>
    <scope>NUCLEOTIDE SEQUENCE [LARGE SCALE GENOMIC DNA]</scope>
    <source>
        <strain evidence="4 5">BXY01</strain>
    </source>
</reference>
<evidence type="ECO:0000256" key="1">
    <source>
        <dbReference type="ARBA" id="ARBA00023125"/>
    </source>
</evidence>
<feature type="compositionally biased region" description="Acidic residues" evidence="3">
    <location>
        <begin position="219"/>
        <end position="231"/>
    </location>
</feature>
<reference evidence="4 5" key="1">
    <citation type="submission" date="2014-06" db="EMBL/GenBank/DDBJ databases">
        <authorList>
            <person name="Zhao X."/>
        </authorList>
    </citation>
    <scope>NUCLEOTIDE SEQUENCE [LARGE SCALE GENOMIC DNA]</scope>
    <source>
        <strain evidence="4 5">BXY01</strain>
    </source>
</reference>
<evidence type="ECO:0000313" key="5">
    <source>
        <dbReference type="Proteomes" id="UP000028505"/>
    </source>
</evidence>
<evidence type="ECO:0000256" key="2">
    <source>
        <dbReference type="PROSITE-ProRule" id="PRU00252"/>
    </source>
</evidence>
<evidence type="ECO:0000256" key="3">
    <source>
        <dbReference type="SAM" id="MobiDB-lite"/>
    </source>
</evidence>
<dbReference type="PROSITE" id="PS50935">
    <property type="entry name" value="SSB"/>
    <property type="match status" value="1"/>
</dbReference>
<organism evidence="4 5">
    <name type="scientific">Bifidobacterium longum</name>
    <dbReference type="NCBI Taxonomy" id="216816"/>
    <lineage>
        <taxon>Bacteria</taxon>
        <taxon>Bacillati</taxon>
        <taxon>Actinomycetota</taxon>
        <taxon>Actinomycetes</taxon>
        <taxon>Bifidobacteriales</taxon>
        <taxon>Bifidobacteriaceae</taxon>
        <taxon>Bifidobacterium</taxon>
    </lineage>
</organism>
<proteinExistence type="predicted"/>
<dbReference type="GO" id="GO:0003697">
    <property type="term" value="F:single-stranded DNA binding"/>
    <property type="evidence" value="ECO:0007669"/>
    <property type="project" value="InterPro"/>
</dbReference>
<dbReference type="GO" id="GO:0006260">
    <property type="term" value="P:DNA replication"/>
    <property type="evidence" value="ECO:0007669"/>
    <property type="project" value="InterPro"/>
</dbReference>
<feature type="compositionally biased region" description="Polar residues" evidence="3">
    <location>
        <begin position="196"/>
        <end position="212"/>
    </location>
</feature>
<protein>
    <submittedName>
        <fullName evidence="4">Single-stranded DNA-binding protein</fullName>
    </submittedName>
</protein>
<sequence length="231" mass="24040">MANQQAAVTVTGFVAGDPVKGGNDNFVVLTFRMGSTRSRFNAATRQWEDYGTAWLTVKAFRALAANTLQSVRRGDRIIVVGVLNTEQWTTEQGELRSRTVIEATNIGHDLTFGTTALAKAQRNGGANNGGNGSNGGNGGAMQQGTAPEQAGPAPGTDPYANAAGTGPVEFGVTEDAAQSNQPQDVGNAAADGAVSPDSNTGQSQQADQQTFTDGFADAFESDEDESQNDQY</sequence>
<dbReference type="CDD" id="cd04496">
    <property type="entry name" value="SSB_OBF"/>
    <property type="match status" value="1"/>
</dbReference>
<dbReference type="InterPro" id="IPR000424">
    <property type="entry name" value="Primosome_PriB/ssb"/>
</dbReference>
<keyword evidence="1 2" id="KW-0238">DNA-binding</keyword>
<feature type="region of interest" description="Disordered" evidence="3">
    <location>
        <begin position="121"/>
        <end position="231"/>
    </location>
</feature>
<feature type="compositionally biased region" description="Gly residues" evidence="3">
    <location>
        <begin position="126"/>
        <end position="141"/>
    </location>
</feature>
<accession>A0A7U4H6S1</accession>
<dbReference type="RefSeq" id="WP_013141197.1">
    <property type="nucleotide sequence ID" value="NZ_CP008885.1"/>
</dbReference>
<dbReference type="Gene3D" id="2.40.50.140">
    <property type="entry name" value="Nucleic acid-binding proteins"/>
    <property type="match status" value="1"/>
</dbReference>
<name>A0A7U4H6S1_BIFLN</name>
<dbReference type="Proteomes" id="UP000028505">
    <property type="component" value="Chromosome"/>
</dbReference>
<dbReference type="EMBL" id="CP008885">
    <property type="protein sequence ID" value="AIF91077.1"/>
    <property type="molecule type" value="Genomic_DNA"/>
</dbReference>
<gene>
    <name evidence="4" type="ORF">GS08_08160</name>
</gene>
<dbReference type="KEGG" id="blx:GS08_08160"/>
<dbReference type="AlphaFoldDB" id="A0A7U4H6S1"/>
<evidence type="ECO:0000313" key="4">
    <source>
        <dbReference type="EMBL" id="AIF91077.1"/>
    </source>
</evidence>
<dbReference type="SUPFAM" id="SSF50249">
    <property type="entry name" value="Nucleic acid-binding proteins"/>
    <property type="match status" value="1"/>
</dbReference>